<dbReference type="CDD" id="cd00298">
    <property type="entry name" value="ACD_sHsps_p23-like"/>
    <property type="match status" value="1"/>
</dbReference>
<sequence>MMNRLLCLLAVLSIASAHCPYHKHRHTNSGHTRDYHNRLFEEISNDVIALDKKVQNLCTRNTNGATKEIIESETFKLSTPLDGFDETEIEVKIRNRILYISANKPPLKSYNEIRVLPSFVDTKQASYQLEEGKLIVSFNIKTAATNECTTDVDSNVITVPRFQPFIFDERIGRSDAKR</sequence>
<evidence type="ECO:0008006" key="4">
    <source>
        <dbReference type="Google" id="ProtNLM"/>
    </source>
</evidence>
<dbReference type="InterPro" id="IPR008978">
    <property type="entry name" value="HSP20-like_chaperone"/>
</dbReference>
<evidence type="ECO:0000313" key="2">
    <source>
        <dbReference type="EMBL" id="CAH0405143.1"/>
    </source>
</evidence>
<reference evidence="2" key="1">
    <citation type="submission" date="2021-12" db="EMBL/GenBank/DDBJ databases">
        <authorList>
            <person name="King R."/>
        </authorList>
    </citation>
    <scope>NUCLEOTIDE SEQUENCE</scope>
</reference>
<accession>A0ABN8B874</accession>
<feature type="signal peptide" evidence="1">
    <location>
        <begin position="1"/>
        <end position="17"/>
    </location>
</feature>
<evidence type="ECO:0000313" key="3">
    <source>
        <dbReference type="Proteomes" id="UP001153292"/>
    </source>
</evidence>
<keyword evidence="1" id="KW-0732">Signal</keyword>
<gene>
    <name evidence="2" type="ORF">CHILSU_LOCUS8496</name>
</gene>
<dbReference type="SUPFAM" id="SSF49764">
    <property type="entry name" value="HSP20-like chaperones"/>
    <property type="match status" value="1"/>
</dbReference>
<evidence type="ECO:0000256" key="1">
    <source>
        <dbReference type="SAM" id="SignalP"/>
    </source>
</evidence>
<feature type="chain" id="PRO_5047395718" description="SHSP domain-containing protein" evidence="1">
    <location>
        <begin position="18"/>
        <end position="178"/>
    </location>
</feature>
<proteinExistence type="predicted"/>
<protein>
    <recommendedName>
        <fullName evidence="4">SHSP domain-containing protein</fullName>
    </recommendedName>
</protein>
<keyword evidence="3" id="KW-1185">Reference proteome</keyword>
<dbReference type="EMBL" id="OU963897">
    <property type="protein sequence ID" value="CAH0405143.1"/>
    <property type="molecule type" value="Genomic_DNA"/>
</dbReference>
<name>A0ABN8B874_CHISP</name>
<dbReference type="Proteomes" id="UP001153292">
    <property type="component" value="Chromosome 4"/>
</dbReference>
<dbReference type="Gene3D" id="2.60.40.790">
    <property type="match status" value="1"/>
</dbReference>
<organism evidence="2 3">
    <name type="scientific">Chilo suppressalis</name>
    <name type="common">Asiatic rice borer moth</name>
    <dbReference type="NCBI Taxonomy" id="168631"/>
    <lineage>
        <taxon>Eukaryota</taxon>
        <taxon>Metazoa</taxon>
        <taxon>Ecdysozoa</taxon>
        <taxon>Arthropoda</taxon>
        <taxon>Hexapoda</taxon>
        <taxon>Insecta</taxon>
        <taxon>Pterygota</taxon>
        <taxon>Neoptera</taxon>
        <taxon>Endopterygota</taxon>
        <taxon>Lepidoptera</taxon>
        <taxon>Glossata</taxon>
        <taxon>Ditrysia</taxon>
        <taxon>Pyraloidea</taxon>
        <taxon>Crambidae</taxon>
        <taxon>Crambinae</taxon>
        <taxon>Chilo</taxon>
    </lineage>
</organism>